<proteinExistence type="predicted"/>
<dbReference type="AlphaFoldDB" id="A0A024S8T6"/>
<sequence>MTRQPDFVIAMSCVIWRLSVPKHVLKGSICCDLSVRGPDALVLAGFEASLLQSIRVPRDSIPSSERLRALPLRRPISSWKPLHGTPDSHSGGIGQSTRHLGLLSAQHAGRGRKEAWKLDRLATGRRPRQATEIQGATLDDQRILIGCIGGGNNVGLFVPLPKWFWTRDHSISPMTLLLIEPATKLVCFHLEGLMKNLGGDPIGNSLHRSRKPRKMAPWYEKASTTSALVFRS</sequence>
<gene>
    <name evidence="1" type="ORF">M419DRAFT_80508</name>
</gene>
<dbReference type="HOGENOM" id="CLU_1214911_0_0_1"/>
<dbReference type="EMBL" id="KI911148">
    <property type="protein sequence ID" value="ETS01473.1"/>
    <property type="molecule type" value="Genomic_DNA"/>
</dbReference>
<reference evidence="2" key="1">
    <citation type="journal article" date="2013" name="Ind. Biotechnol.">
        <title>Comparative genomics analysis of Trichoderma reesei strains.</title>
        <authorList>
            <person name="Koike H."/>
            <person name="Aerts A."/>
            <person name="LaButti K."/>
            <person name="Grigoriev I.V."/>
            <person name="Baker S.E."/>
        </authorList>
    </citation>
    <scope>NUCLEOTIDE SEQUENCE [LARGE SCALE GENOMIC DNA]</scope>
    <source>
        <strain evidence="2">ATCC 56765 / BCRC 32924 / NRRL 11460 / Rut C-30</strain>
    </source>
</reference>
<evidence type="ECO:0000313" key="1">
    <source>
        <dbReference type="EMBL" id="ETS01473.1"/>
    </source>
</evidence>
<name>A0A024S8T6_HYPJR</name>
<dbReference type="Proteomes" id="UP000024376">
    <property type="component" value="Unassembled WGS sequence"/>
</dbReference>
<evidence type="ECO:0000313" key="2">
    <source>
        <dbReference type="Proteomes" id="UP000024376"/>
    </source>
</evidence>
<protein>
    <submittedName>
        <fullName evidence="1">Uncharacterized protein</fullName>
    </submittedName>
</protein>
<organism evidence="1 2">
    <name type="scientific">Hypocrea jecorina (strain ATCC 56765 / BCRC 32924 / NRRL 11460 / Rut C-30)</name>
    <name type="common">Trichoderma reesei</name>
    <dbReference type="NCBI Taxonomy" id="1344414"/>
    <lineage>
        <taxon>Eukaryota</taxon>
        <taxon>Fungi</taxon>
        <taxon>Dikarya</taxon>
        <taxon>Ascomycota</taxon>
        <taxon>Pezizomycotina</taxon>
        <taxon>Sordariomycetes</taxon>
        <taxon>Hypocreomycetidae</taxon>
        <taxon>Hypocreales</taxon>
        <taxon>Hypocreaceae</taxon>
        <taxon>Trichoderma</taxon>
    </lineage>
</organism>
<accession>A0A024S8T6</accession>
<dbReference type="OrthoDB" id="10535168at2759"/>
<dbReference type="KEGG" id="trr:M419DRAFT_80508"/>